<organism evidence="1 2">
    <name type="scientific">Alligator mississippiensis</name>
    <name type="common">American alligator</name>
    <dbReference type="NCBI Taxonomy" id="8496"/>
    <lineage>
        <taxon>Eukaryota</taxon>
        <taxon>Metazoa</taxon>
        <taxon>Chordata</taxon>
        <taxon>Craniata</taxon>
        <taxon>Vertebrata</taxon>
        <taxon>Euteleostomi</taxon>
        <taxon>Archelosauria</taxon>
        <taxon>Archosauria</taxon>
        <taxon>Crocodylia</taxon>
        <taxon>Alligatoridae</taxon>
        <taxon>Alligatorinae</taxon>
        <taxon>Alligator</taxon>
    </lineage>
</organism>
<reference evidence="1 2" key="1">
    <citation type="journal article" date="2012" name="Genome Biol.">
        <title>Sequencing three crocodilian genomes to illuminate the evolution of archosaurs and amniotes.</title>
        <authorList>
            <person name="St John J.A."/>
            <person name="Braun E.L."/>
            <person name="Isberg S.R."/>
            <person name="Miles L.G."/>
            <person name="Chong A.Y."/>
            <person name="Gongora J."/>
            <person name="Dalzell P."/>
            <person name="Moran C."/>
            <person name="Bed'hom B."/>
            <person name="Abzhanov A."/>
            <person name="Burgess S.C."/>
            <person name="Cooksey A.M."/>
            <person name="Castoe T.A."/>
            <person name="Crawford N.G."/>
            <person name="Densmore L.D."/>
            <person name="Drew J.C."/>
            <person name="Edwards S.V."/>
            <person name="Faircloth B.C."/>
            <person name="Fujita M.K."/>
            <person name="Greenwold M.J."/>
            <person name="Hoffmann F.G."/>
            <person name="Howard J.M."/>
            <person name="Iguchi T."/>
            <person name="Janes D.E."/>
            <person name="Khan S.Y."/>
            <person name="Kohno S."/>
            <person name="de Koning A.J."/>
            <person name="Lance S.L."/>
            <person name="McCarthy F.M."/>
            <person name="McCormack J.E."/>
            <person name="Merchant M.E."/>
            <person name="Peterson D.G."/>
            <person name="Pollock D.D."/>
            <person name="Pourmand N."/>
            <person name="Raney B.J."/>
            <person name="Roessler K.A."/>
            <person name="Sanford J.R."/>
            <person name="Sawyer R.H."/>
            <person name="Schmidt C.J."/>
            <person name="Triplett E.W."/>
            <person name="Tuberville T.D."/>
            <person name="Venegas-Anaya M."/>
            <person name="Howard J.T."/>
            <person name="Jarvis E.D."/>
            <person name="Guillette L.J.Jr."/>
            <person name="Glenn T.C."/>
            <person name="Green R.E."/>
            <person name="Ray D.A."/>
        </authorList>
    </citation>
    <scope>NUCLEOTIDE SEQUENCE [LARGE SCALE GENOMIC DNA]</scope>
    <source>
        <strain evidence="1">KSC_2009_1</strain>
    </source>
</reference>
<dbReference type="EMBL" id="AKHW03000817">
    <property type="protein sequence ID" value="KYO44298.1"/>
    <property type="molecule type" value="Genomic_DNA"/>
</dbReference>
<accession>A0A151P5G6</accession>
<protein>
    <submittedName>
        <fullName evidence="1">Uncharacterized protein</fullName>
    </submittedName>
</protein>
<evidence type="ECO:0000313" key="1">
    <source>
        <dbReference type="EMBL" id="KYO44298.1"/>
    </source>
</evidence>
<sequence>MTRGWALPPGPYPCPGGFGSARRGPGLAARRLRRVPGLRPSGQAGCTPARAHTLLRHLPCWGPTGRSARCWLPLQGMAKLLQTEP</sequence>
<gene>
    <name evidence="1" type="ORF">Y1Q_0012072</name>
</gene>
<proteinExistence type="predicted"/>
<evidence type="ECO:0000313" key="2">
    <source>
        <dbReference type="Proteomes" id="UP000050525"/>
    </source>
</evidence>
<dbReference type="AlphaFoldDB" id="A0A151P5G6"/>
<name>A0A151P5G6_ALLMI</name>
<comment type="caution">
    <text evidence="1">The sequence shown here is derived from an EMBL/GenBank/DDBJ whole genome shotgun (WGS) entry which is preliminary data.</text>
</comment>
<dbReference type="Proteomes" id="UP000050525">
    <property type="component" value="Unassembled WGS sequence"/>
</dbReference>
<keyword evidence="2" id="KW-1185">Reference proteome</keyword>